<feature type="transmembrane region" description="Helical" evidence="24">
    <location>
        <begin position="168"/>
        <end position="185"/>
    </location>
</feature>
<keyword evidence="14" id="KW-0443">Lipid metabolism</keyword>
<evidence type="ECO:0000256" key="13">
    <source>
        <dbReference type="ARBA" id="ARBA00022989"/>
    </source>
</evidence>
<evidence type="ECO:0000256" key="17">
    <source>
        <dbReference type="ARBA" id="ARBA00023264"/>
    </source>
</evidence>
<evidence type="ECO:0000256" key="7">
    <source>
        <dbReference type="ARBA" id="ARBA00019373"/>
    </source>
</evidence>
<keyword evidence="9" id="KW-0444">Lipid biosynthesis</keyword>
<dbReference type="Pfam" id="PF01148">
    <property type="entry name" value="CTP_transf_1"/>
    <property type="match status" value="1"/>
</dbReference>
<dbReference type="Proteomes" id="UP000293764">
    <property type="component" value="Unassembled WGS sequence"/>
</dbReference>
<evidence type="ECO:0000313" key="26">
    <source>
        <dbReference type="Proteomes" id="UP000293764"/>
    </source>
</evidence>
<organism evidence="25 26">
    <name type="scientific">Pengzhenrongella frigida</name>
    <dbReference type="NCBI Taxonomy" id="1259133"/>
    <lineage>
        <taxon>Bacteria</taxon>
        <taxon>Bacillati</taxon>
        <taxon>Actinomycetota</taxon>
        <taxon>Actinomycetes</taxon>
        <taxon>Micrococcales</taxon>
        <taxon>Pengzhenrongella</taxon>
    </lineage>
</organism>
<keyword evidence="15 24" id="KW-0472">Membrane</keyword>
<feature type="transmembrane region" description="Helical" evidence="24">
    <location>
        <begin position="138"/>
        <end position="156"/>
    </location>
</feature>
<dbReference type="PANTHER" id="PTHR46382">
    <property type="entry name" value="PHOSPHATIDATE CYTIDYLYLTRANSFERASE"/>
    <property type="match status" value="1"/>
</dbReference>
<protein>
    <recommendedName>
        <fullName evidence="7">Phosphatidate cytidylyltransferase</fullName>
        <ecNumber evidence="6">2.7.7.41</ecNumber>
    </recommendedName>
    <alternativeName>
        <fullName evidence="20">CDP-DAG synthase</fullName>
    </alternativeName>
    <alternativeName>
        <fullName evidence="22">CDP-DG synthase</fullName>
    </alternativeName>
    <alternativeName>
        <fullName evidence="18">CDP-diacylglycerol synthase</fullName>
    </alternativeName>
    <alternativeName>
        <fullName evidence="21">CDP-diglyceride pyrophosphorylase</fullName>
    </alternativeName>
    <alternativeName>
        <fullName evidence="23">CDP-diglyceride synthase</fullName>
    </alternativeName>
    <alternativeName>
        <fullName evidence="19">CTP:phosphatidate cytidylyltransferase</fullName>
    </alternativeName>
</protein>
<reference evidence="25 26" key="1">
    <citation type="submission" date="2019-01" db="EMBL/GenBank/DDBJ databases">
        <title>Novel species of Cellulomonas.</title>
        <authorList>
            <person name="Liu Q."/>
            <person name="Xin Y.-H."/>
        </authorList>
    </citation>
    <scope>NUCLEOTIDE SEQUENCE [LARGE SCALE GENOMIC DNA]</scope>
    <source>
        <strain evidence="25 26">HLT2-17</strain>
    </source>
</reference>
<keyword evidence="8" id="KW-1003">Cell membrane</keyword>
<evidence type="ECO:0000256" key="21">
    <source>
        <dbReference type="ARBA" id="ARBA00032396"/>
    </source>
</evidence>
<comment type="pathway">
    <text evidence="4">Lipid metabolism.</text>
</comment>
<feature type="transmembrane region" description="Helical" evidence="24">
    <location>
        <begin position="42"/>
        <end position="62"/>
    </location>
</feature>
<feature type="transmembrane region" description="Helical" evidence="24">
    <location>
        <begin position="114"/>
        <end position="132"/>
    </location>
</feature>
<evidence type="ECO:0000256" key="20">
    <source>
        <dbReference type="ARBA" id="ARBA00032253"/>
    </source>
</evidence>
<dbReference type="GO" id="GO:0005886">
    <property type="term" value="C:plasma membrane"/>
    <property type="evidence" value="ECO:0007669"/>
    <property type="project" value="UniProtKB-SubCell"/>
</dbReference>
<evidence type="ECO:0000256" key="1">
    <source>
        <dbReference type="ARBA" id="ARBA00001698"/>
    </source>
</evidence>
<evidence type="ECO:0000256" key="19">
    <source>
        <dbReference type="ARBA" id="ARBA00031825"/>
    </source>
</evidence>
<evidence type="ECO:0000256" key="6">
    <source>
        <dbReference type="ARBA" id="ARBA00012487"/>
    </source>
</evidence>
<evidence type="ECO:0000313" key="25">
    <source>
        <dbReference type="EMBL" id="RYV50911.1"/>
    </source>
</evidence>
<keyword evidence="13 24" id="KW-1133">Transmembrane helix</keyword>
<sequence length="310" mass="31992">MRPAAPVVGGIDPLGSWFGLDREAFAIHGALGGWHVDLDGRAVFLLLLSAALLAVAAIPVFVSRRPELIRRWTTWALILPVIGIPMWIGPGATAALAALLALQAVREFAAMLRLPRPETGLLLVLAVAYPVAAWREPSLLALVPLIALLAAVPAVVRGDVDLGMARATATGFGSIWICWSLANLVLVGADAYVLCFAAAATDIAAWCGGTGLRRFGWARRPLSPLSPNKTLGGLVGAAIGGVLVLAVLGTVSVGLVVAVVLGSVGGDLVESMVKRQAGVKDAGRWLPGFGGLLDRVDSLLLVLPLAAVLG</sequence>
<dbReference type="GO" id="GO:0016024">
    <property type="term" value="P:CDP-diacylglycerol biosynthetic process"/>
    <property type="evidence" value="ECO:0007669"/>
    <property type="project" value="TreeGrafter"/>
</dbReference>
<feature type="transmembrane region" description="Helical" evidence="24">
    <location>
        <begin position="74"/>
        <end position="102"/>
    </location>
</feature>
<evidence type="ECO:0000256" key="12">
    <source>
        <dbReference type="ARBA" id="ARBA00022695"/>
    </source>
</evidence>
<feature type="transmembrane region" description="Helical" evidence="24">
    <location>
        <begin position="233"/>
        <end position="261"/>
    </location>
</feature>
<dbReference type="GO" id="GO:0004605">
    <property type="term" value="F:phosphatidate cytidylyltransferase activity"/>
    <property type="evidence" value="ECO:0007669"/>
    <property type="project" value="UniProtKB-EC"/>
</dbReference>
<keyword evidence="17" id="KW-1208">Phospholipid metabolism</keyword>
<comment type="subcellular location">
    <subcellularLocation>
        <location evidence="2">Cell membrane</location>
        <topology evidence="2">Multi-pass membrane protein</topology>
    </subcellularLocation>
</comment>
<dbReference type="EMBL" id="SDWW01000024">
    <property type="protein sequence ID" value="RYV50911.1"/>
    <property type="molecule type" value="Genomic_DNA"/>
</dbReference>
<evidence type="ECO:0000256" key="10">
    <source>
        <dbReference type="ARBA" id="ARBA00022679"/>
    </source>
</evidence>
<feature type="transmembrane region" description="Helical" evidence="24">
    <location>
        <begin position="191"/>
        <end position="212"/>
    </location>
</feature>
<evidence type="ECO:0000256" key="18">
    <source>
        <dbReference type="ARBA" id="ARBA00029893"/>
    </source>
</evidence>
<keyword evidence="12 25" id="KW-0548">Nucleotidyltransferase</keyword>
<evidence type="ECO:0000256" key="4">
    <source>
        <dbReference type="ARBA" id="ARBA00005189"/>
    </source>
</evidence>
<comment type="pathway">
    <text evidence="3">Phospholipid metabolism; CDP-diacylglycerol biosynthesis; CDP-diacylglycerol from sn-glycerol 3-phosphate: step 3/3.</text>
</comment>
<dbReference type="EC" id="2.7.7.41" evidence="6"/>
<proteinExistence type="inferred from homology"/>
<evidence type="ECO:0000256" key="16">
    <source>
        <dbReference type="ARBA" id="ARBA00023209"/>
    </source>
</evidence>
<keyword evidence="16" id="KW-0594">Phospholipid biosynthesis</keyword>
<evidence type="ECO:0000256" key="9">
    <source>
        <dbReference type="ARBA" id="ARBA00022516"/>
    </source>
</evidence>
<evidence type="ECO:0000256" key="24">
    <source>
        <dbReference type="SAM" id="Phobius"/>
    </source>
</evidence>
<evidence type="ECO:0000256" key="14">
    <source>
        <dbReference type="ARBA" id="ARBA00023098"/>
    </source>
</evidence>
<keyword evidence="10 25" id="KW-0808">Transferase</keyword>
<name>A0A4Q5N4F9_9MICO</name>
<keyword evidence="26" id="KW-1185">Reference proteome</keyword>
<evidence type="ECO:0000256" key="15">
    <source>
        <dbReference type="ARBA" id="ARBA00023136"/>
    </source>
</evidence>
<dbReference type="PANTHER" id="PTHR46382:SF1">
    <property type="entry name" value="PHOSPHATIDATE CYTIDYLYLTRANSFERASE"/>
    <property type="match status" value="1"/>
</dbReference>
<dbReference type="AlphaFoldDB" id="A0A4Q5N4F9"/>
<evidence type="ECO:0000256" key="11">
    <source>
        <dbReference type="ARBA" id="ARBA00022692"/>
    </source>
</evidence>
<evidence type="ECO:0000256" key="22">
    <source>
        <dbReference type="ARBA" id="ARBA00032743"/>
    </source>
</evidence>
<evidence type="ECO:0000256" key="2">
    <source>
        <dbReference type="ARBA" id="ARBA00004651"/>
    </source>
</evidence>
<gene>
    <name evidence="25" type="ORF">EUA98_11010</name>
</gene>
<evidence type="ECO:0000256" key="3">
    <source>
        <dbReference type="ARBA" id="ARBA00005119"/>
    </source>
</evidence>
<evidence type="ECO:0000256" key="5">
    <source>
        <dbReference type="ARBA" id="ARBA00010185"/>
    </source>
</evidence>
<comment type="catalytic activity">
    <reaction evidence="1">
        <text>a 1,2-diacyl-sn-glycero-3-phosphate + CTP + H(+) = a CDP-1,2-diacyl-sn-glycerol + diphosphate</text>
        <dbReference type="Rhea" id="RHEA:16229"/>
        <dbReference type="ChEBI" id="CHEBI:15378"/>
        <dbReference type="ChEBI" id="CHEBI:33019"/>
        <dbReference type="ChEBI" id="CHEBI:37563"/>
        <dbReference type="ChEBI" id="CHEBI:58332"/>
        <dbReference type="ChEBI" id="CHEBI:58608"/>
        <dbReference type="EC" id="2.7.7.41"/>
    </reaction>
</comment>
<comment type="caution">
    <text evidence="25">The sequence shown here is derived from an EMBL/GenBank/DDBJ whole genome shotgun (WGS) entry which is preliminary data.</text>
</comment>
<accession>A0A4Q5N4F9</accession>
<comment type="similarity">
    <text evidence="5">Belongs to the CDS family.</text>
</comment>
<dbReference type="RefSeq" id="WP_130102733.1">
    <property type="nucleotide sequence ID" value="NZ_SDWW01000024.1"/>
</dbReference>
<dbReference type="OrthoDB" id="4749050at2"/>
<evidence type="ECO:0000256" key="23">
    <source>
        <dbReference type="ARBA" id="ARBA00033406"/>
    </source>
</evidence>
<evidence type="ECO:0000256" key="8">
    <source>
        <dbReference type="ARBA" id="ARBA00022475"/>
    </source>
</evidence>
<keyword evidence="11 24" id="KW-0812">Transmembrane</keyword>